<accession>A0ABD5ECI6</accession>
<name>A0ABD5ECI6_9ACTN</name>
<keyword evidence="2" id="KW-0645">Protease</keyword>
<feature type="chain" id="PRO_5044812494" evidence="1">
    <location>
        <begin position="28"/>
        <end position="400"/>
    </location>
</feature>
<evidence type="ECO:0000313" key="2">
    <source>
        <dbReference type="EMBL" id="MDT0418292.1"/>
    </source>
</evidence>
<keyword evidence="1" id="KW-0732">Signal</keyword>
<dbReference type="PANTHER" id="PTHR41775:SF1">
    <property type="entry name" value="PEPTIDASE M6-LIKE DOMAIN-CONTAINING PROTEIN"/>
    <property type="match status" value="1"/>
</dbReference>
<sequence length="400" mass="43115">MRFGAATTAFLALVSGALVLAPAPALAGLRSGPCVLPRTGVHHSEGLDTWNTAYPRPSGRLDAVLVYLSFPGATPHATPHELSRDYFPATTDFYERASYGRLRLVPHVRPGWVRMPRPASAYAIERDWGDGGRSAYLRDALAAADPGTDFSKYDVVYLVADPDAPGVNSDATKVVNLGTPLHADGTDLRRFVTVFEQHPPDHNVLAHETGHVFDLPDLYRRPADGKGDWDTHVGDWDLMGSQFALSPEFFGWHKWKLGWLDSARVACLPAGGDSRVDLAPLAAPPPRGMRGAPRLAVVRTGPYRALAIEVRTARGNDATTCAEGVLVYEVRTDTASAQGPVKVYDTHPATEGCASRSVQPGLADAPLGVGETYTVPGRDVKITVEAKNPDAEWTVRVRPS</sequence>
<evidence type="ECO:0000256" key="1">
    <source>
        <dbReference type="SAM" id="SignalP"/>
    </source>
</evidence>
<keyword evidence="2" id="KW-0482">Metalloprotease</keyword>
<evidence type="ECO:0000313" key="3">
    <source>
        <dbReference type="Proteomes" id="UP001183607"/>
    </source>
</evidence>
<dbReference type="RefSeq" id="WP_043255861.1">
    <property type="nucleotide sequence ID" value="NZ_JAVRER010000041.1"/>
</dbReference>
<gene>
    <name evidence="2" type="ORF">RM574_22660</name>
</gene>
<dbReference type="GO" id="GO:0008237">
    <property type="term" value="F:metallopeptidase activity"/>
    <property type="evidence" value="ECO:0007669"/>
    <property type="project" value="UniProtKB-KW"/>
</dbReference>
<comment type="caution">
    <text evidence="2">The sequence shown here is derived from an EMBL/GenBank/DDBJ whole genome shotgun (WGS) entry which is preliminary data.</text>
</comment>
<feature type="signal peptide" evidence="1">
    <location>
        <begin position="1"/>
        <end position="27"/>
    </location>
</feature>
<dbReference type="PANTHER" id="PTHR41775">
    <property type="entry name" value="SECRETED PROTEIN-RELATED"/>
    <property type="match status" value="1"/>
</dbReference>
<reference evidence="3" key="1">
    <citation type="submission" date="2023-07" db="EMBL/GenBank/DDBJ databases">
        <title>30 novel species of actinomycetes from the DSMZ collection.</title>
        <authorList>
            <person name="Nouioui I."/>
        </authorList>
    </citation>
    <scope>NUCLEOTIDE SEQUENCE [LARGE SCALE GENOMIC DNA]</scope>
    <source>
        <strain evidence="3">DSM 41982</strain>
    </source>
</reference>
<dbReference type="InterPro" id="IPR008757">
    <property type="entry name" value="Peptidase_M6-like_domain"/>
</dbReference>
<dbReference type="AlphaFoldDB" id="A0ABD5ECI6"/>
<dbReference type="Proteomes" id="UP001183607">
    <property type="component" value="Unassembled WGS sequence"/>
</dbReference>
<protein>
    <submittedName>
        <fullName evidence="2">M6 family metalloprotease domain-containing protein</fullName>
    </submittedName>
</protein>
<keyword evidence="2" id="KW-0378">Hydrolase</keyword>
<proteinExistence type="predicted"/>
<dbReference type="NCBIfam" id="TIGR03296">
    <property type="entry name" value="M6dom_TIGR03296"/>
    <property type="match status" value="1"/>
</dbReference>
<dbReference type="EMBL" id="JAVRER010000041">
    <property type="protein sequence ID" value="MDT0418292.1"/>
    <property type="molecule type" value="Genomic_DNA"/>
</dbReference>
<organism evidence="2 3">
    <name type="scientific">Streptomyces evansiae</name>
    <dbReference type="NCBI Taxonomy" id="3075535"/>
    <lineage>
        <taxon>Bacteria</taxon>
        <taxon>Bacillati</taxon>
        <taxon>Actinomycetota</taxon>
        <taxon>Actinomycetes</taxon>
        <taxon>Kitasatosporales</taxon>
        <taxon>Streptomycetaceae</taxon>
        <taxon>Streptomyces</taxon>
    </lineage>
</organism>